<evidence type="ECO:0000313" key="6">
    <source>
        <dbReference type="Proteomes" id="UP000650524"/>
    </source>
</evidence>
<proteinExistence type="predicted"/>
<comment type="caution">
    <text evidence="5">The sequence shown here is derived from an EMBL/GenBank/DDBJ whole genome shotgun (WGS) entry which is preliminary data.</text>
</comment>
<keyword evidence="3" id="KW-0812">Transmembrane</keyword>
<evidence type="ECO:0000313" key="5">
    <source>
        <dbReference type="EMBL" id="MBC8178621.1"/>
    </source>
</evidence>
<keyword evidence="3" id="KW-1133">Transmembrane helix</keyword>
<dbReference type="PANTHER" id="PTHR10434:SF40">
    <property type="entry name" value="1-ACYL-SN-GLYCEROL-3-PHOSPHATE ACYLTRANSFERASE"/>
    <property type="match status" value="1"/>
</dbReference>
<gene>
    <name evidence="5" type="ORF">H8E19_14545</name>
</gene>
<feature type="domain" description="Phospholipid/glycerol acyltransferase" evidence="4">
    <location>
        <begin position="82"/>
        <end position="197"/>
    </location>
</feature>
<sequence length="247" mass="28031">MHFLKRIVDLLITLILWVYYIPGFLLFFLPLYLAAFIFSPNREIAFQRLNHLYLRSFFFIVRALVPGLKIRVQGAVTSVRSSVIVCNHLSYLDPILLISLFPKHKTIVKGIFFKVPIFGWFLKTSGYIPSSAGGMASSGIIESMERMGDYLSSGGNLFIFPEGTRSRDGKLGRFNDGAFKIARRFGTPIKVLQIKNTNLLFTPGKFLFNTCNQNTIEVRLIEDLNPDYKSDTFSISGLVDQVHALYI</sequence>
<feature type="transmembrane region" description="Helical" evidence="3">
    <location>
        <begin position="7"/>
        <end position="32"/>
    </location>
</feature>
<name>A0A8J6N2C9_9DELT</name>
<keyword evidence="1" id="KW-0808">Transferase</keyword>
<dbReference type="EMBL" id="JACNJD010000294">
    <property type="protein sequence ID" value="MBC8178621.1"/>
    <property type="molecule type" value="Genomic_DNA"/>
</dbReference>
<dbReference type="GO" id="GO:0003841">
    <property type="term" value="F:1-acylglycerol-3-phosphate O-acyltransferase activity"/>
    <property type="evidence" value="ECO:0007669"/>
    <property type="project" value="TreeGrafter"/>
</dbReference>
<accession>A0A8J6N2C9</accession>
<protein>
    <submittedName>
        <fullName evidence="5">1-acyl-sn-glycerol-3-phosphate acyltransferase</fullName>
    </submittedName>
</protein>
<dbReference type="InterPro" id="IPR002123">
    <property type="entry name" value="Plipid/glycerol_acylTrfase"/>
</dbReference>
<evidence type="ECO:0000256" key="3">
    <source>
        <dbReference type="SAM" id="Phobius"/>
    </source>
</evidence>
<evidence type="ECO:0000256" key="2">
    <source>
        <dbReference type="ARBA" id="ARBA00023315"/>
    </source>
</evidence>
<dbReference type="AlphaFoldDB" id="A0A8J6N2C9"/>
<dbReference type="PANTHER" id="PTHR10434">
    <property type="entry name" value="1-ACYL-SN-GLYCEROL-3-PHOSPHATE ACYLTRANSFERASE"/>
    <property type="match status" value="1"/>
</dbReference>
<evidence type="ECO:0000259" key="4">
    <source>
        <dbReference type="SMART" id="SM00563"/>
    </source>
</evidence>
<reference evidence="5 6" key="1">
    <citation type="submission" date="2020-08" db="EMBL/GenBank/DDBJ databases">
        <title>Bridging the membrane lipid divide: bacteria of the FCB group superphylum have the potential to synthesize archaeal ether lipids.</title>
        <authorList>
            <person name="Villanueva L."/>
            <person name="Von Meijenfeldt F.A.B."/>
            <person name="Westbye A.B."/>
            <person name="Yadav S."/>
            <person name="Hopmans E.C."/>
            <person name="Dutilh B.E."/>
            <person name="Sinninghe Damste J.S."/>
        </authorList>
    </citation>
    <scope>NUCLEOTIDE SEQUENCE [LARGE SCALE GENOMIC DNA]</scope>
    <source>
        <strain evidence="5">NIOZ-UU27</strain>
    </source>
</reference>
<keyword evidence="2 5" id="KW-0012">Acyltransferase</keyword>
<dbReference type="Pfam" id="PF01553">
    <property type="entry name" value="Acyltransferase"/>
    <property type="match status" value="1"/>
</dbReference>
<dbReference type="GO" id="GO:0006654">
    <property type="term" value="P:phosphatidic acid biosynthetic process"/>
    <property type="evidence" value="ECO:0007669"/>
    <property type="project" value="TreeGrafter"/>
</dbReference>
<organism evidence="5 6">
    <name type="scientific">Candidatus Desulfacyla euxinica</name>
    <dbReference type="NCBI Taxonomy" id="2841693"/>
    <lineage>
        <taxon>Bacteria</taxon>
        <taxon>Deltaproteobacteria</taxon>
        <taxon>Candidatus Desulfacyla</taxon>
    </lineage>
</organism>
<evidence type="ECO:0000256" key="1">
    <source>
        <dbReference type="ARBA" id="ARBA00022679"/>
    </source>
</evidence>
<dbReference type="Proteomes" id="UP000650524">
    <property type="component" value="Unassembled WGS sequence"/>
</dbReference>
<dbReference type="SMART" id="SM00563">
    <property type="entry name" value="PlsC"/>
    <property type="match status" value="1"/>
</dbReference>
<dbReference type="SUPFAM" id="SSF69593">
    <property type="entry name" value="Glycerol-3-phosphate (1)-acyltransferase"/>
    <property type="match status" value="1"/>
</dbReference>
<keyword evidence="3" id="KW-0472">Membrane</keyword>
<dbReference type="CDD" id="cd07989">
    <property type="entry name" value="LPLAT_AGPAT-like"/>
    <property type="match status" value="1"/>
</dbReference>